<evidence type="ECO:0000259" key="3">
    <source>
        <dbReference type="PROSITE" id="PS50043"/>
    </source>
</evidence>
<dbReference type="PRINTS" id="PR00038">
    <property type="entry name" value="HTHLUXR"/>
</dbReference>
<dbReference type="SUPFAM" id="SSF48452">
    <property type="entry name" value="TPR-like"/>
    <property type="match status" value="1"/>
</dbReference>
<dbReference type="Proteomes" id="UP001550850">
    <property type="component" value="Unassembled WGS sequence"/>
</dbReference>
<organism evidence="4 5">
    <name type="scientific">Streptomyces fragilis</name>
    <dbReference type="NCBI Taxonomy" id="67301"/>
    <lineage>
        <taxon>Bacteria</taxon>
        <taxon>Bacillati</taxon>
        <taxon>Actinomycetota</taxon>
        <taxon>Actinomycetes</taxon>
        <taxon>Kitasatosporales</taxon>
        <taxon>Streptomycetaceae</taxon>
        <taxon>Streptomyces</taxon>
    </lineage>
</organism>
<dbReference type="Gene3D" id="1.10.10.10">
    <property type="entry name" value="Winged helix-like DNA-binding domain superfamily/Winged helix DNA-binding domain"/>
    <property type="match status" value="1"/>
</dbReference>
<sequence length="913" mass="95120">MSVAAVETAEPGTVRTEELDRLLRAVDAAAAGGGRAVELAGDPGAGKTRLLAALAHRARRKGLTVLRGHCTEAGRTVRFHPFTQALTAWPAQDGPGARLPQAAALVRALAEDPSAGGTADFTQRCLHYTELRHRIGACLSGAPGGLLLMLDDCHWADPASVALLDMLVRWPVDGGLALVVAHRPRQSPVELSAVLRHGAEQGTADVVELPALSLEQTGRLLGAPVTAPATVRLHEESRGVPLHLAMLASADRADDAPEVFARGGFAARLLAETTHLEEPVRTAADAAAVLGDAFDVDSVAAVAGLDRDRACAALGELRRRDLVRPAATGRLTFRHPLLRECLYAATDACWRTGAHRRARRWYAEAGASATELAPHVARSGSVPEPSDLRVLASAARAELHRGRPADAARWLTAAIRLHRTAPRATGGALLGAELWRPVVQALTASGDADGVRLLVRELLAAPALTGRAGTRDRVSAVVLLSAVLASLGLDEEARSLIGAELDSTPAPASGALALLHVQQRVVKVLAGRVPARADAEALVRQTAEADAMTAAGALVLRGMCAVLTGDTRTAEMALYSAGQTLDDLDDGQPADEQESVYLLMLSWAEALMGWYGPACGHGERALSAVRERGDAHLLPPLLDTLAYVHHQAGHLADALSTAQEGRAVAEAAGRTDHVDLSDAITAAAWAQLGQPPAAPPAHPAGGGPATAPRTPLSALLIAESLLAAGDGAAALALLLPRREAWRVSEPVAVLAARGYELLAAAGAQSGVDAADVQEWADRAAEAASAVGLPEQQGHALLASGHAAAARGMREEAARCYRGALELFVVNSPSGARAKELARAAHRAAGGRPEQALTELTLREREVAALAGEGRKSREIAEKLRVSPRTVDAHLTRIYSKLGVNSRAELARLLALAG</sequence>
<dbReference type="PROSITE" id="PS00622">
    <property type="entry name" value="HTH_LUXR_1"/>
    <property type="match status" value="1"/>
</dbReference>
<protein>
    <submittedName>
        <fullName evidence="4">AAA family ATPase</fullName>
    </submittedName>
</protein>
<evidence type="ECO:0000313" key="4">
    <source>
        <dbReference type="EMBL" id="MEU3555184.1"/>
    </source>
</evidence>
<dbReference type="InterPro" id="IPR041664">
    <property type="entry name" value="AAA_16"/>
</dbReference>
<dbReference type="PANTHER" id="PTHR16305:SF35">
    <property type="entry name" value="TRANSCRIPTIONAL ACTIVATOR DOMAIN"/>
    <property type="match status" value="1"/>
</dbReference>
<gene>
    <name evidence="4" type="ORF">AB0E65_13355</name>
</gene>
<dbReference type="InterPro" id="IPR027417">
    <property type="entry name" value="P-loop_NTPase"/>
</dbReference>
<dbReference type="SUPFAM" id="SSF46894">
    <property type="entry name" value="C-terminal effector domain of the bipartite response regulators"/>
    <property type="match status" value="1"/>
</dbReference>
<dbReference type="EMBL" id="JBEZUR010000016">
    <property type="protein sequence ID" value="MEU3555184.1"/>
    <property type="molecule type" value="Genomic_DNA"/>
</dbReference>
<proteinExistence type="predicted"/>
<name>A0ABV2YHJ3_9ACTN</name>
<dbReference type="SUPFAM" id="SSF52540">
    <property type="entry name" value="P-loop containing nucleoside triphosphate hydrolases"/>
    <property type="match status" value="1"/>
</dbReference>
<evidence type="ECO:0000256" key="2">
    <source>
        <dbReference type="ARBA" id="ARBA00022840"/>
    </source>
</evidence>
<dbReference type="Pfam" id="PF13191">
    <property type="entry name" value="AAA_16"/>
    <property type="match status" value="1"/>
</dbReference>
<evidence type="ECO:0000256" key="1">
    <source>
        <dbReference type="ARBA" id="ARBA00022741"/>
    </source>
</evidence>
<dbReference type="InterPro" id="IPR016032">
    <property type="entry name" value="Sig_transdc_resp-reg_C-effctor"/>
</dbReference>
<dbReference type="SMART" id="SM00421">
    <property type="entry name" value="HTH_LUXR"/>
    <property type="match status" value="1"/>
</dbReference>
<dbReference type="RefSeq" id="WP_108952930.1">
    <property type="nucleotide sequence ID" value="NZ_BEVZ01000002.1"/>
</dbReference>
<keyword evidence="1" id="KW-0547">Nucleotide-binding</keyword>
<keyword evidence="2" id="KW-0067">ATP-binding</keyword>
<accession>A0ABV2YHJ3</accession>
<dbReference type="PANTHER" id="PTHR16305">
    <property type="entry name" value="TESTICULAR SOLUBLE ADENYLYL CYCLASE"/>
    <property type="match status" value="1"/>
</dbReference>
<dbReference type="CDD" id="cd06170">
    <property type="entry name" value="LuxR_C_like"/>
    <property type="match status" value="1"/>
</dbReference>
<dbReference type="Pfam" id="PF00196">
    <property type="entry name" value="GerE"/>
    <property type="match status" value="1"/>
</dbReference>
<dbReference type="PROSITE" id="PS50043">
    <property type="entry name" value="HTH_LUXR_2"/>
    <property type="match status" value="1"/>
</dbReference>
<dbReference type="InterPro" id="IPR011990">
    <property type="entry name" value="TPR-like_helical_dom_sf"/>
</dbReference>
<reference evidence="4 5" key="1">
    <citation type="submission" date="2024-06" db="EMBL/GenBank/DDBJ databases">
        <title>The Natural Products Discovery Center: Release of the First 8490 Sequenced Strains for Exploring Actinobacteria Biosynthetic Diversity.</title>
        <authorList>
            <person name="Kalkreuter E."/>
            <person name="Kautsar S.A."/>
            <person name="Yang D."/>
            <person name="Bader C.D."/>
            <person name="Teijaro C.N."/>
            <person name="Fluegel L."/>
            <person name="Davis C.M."/>
            <person name="Simpson J.R."/>
            <person name="Lauterbach L."/>
            <person name="Steele A.D."/>
            <person name="Gui C."/>
            <person name="Meng S."/>
            <person name="Li G."/>
            <person name="Viehrig K."/>
            <person name="Ye F."/>
            <person name="Su P."/>
            <person name="Kiefer A.F."/>
            <person name="Nichols A."/>
            <person name="Cepeda A.J."/>
            <person name="Yan W."/>
            <person name="Fan B."/>
            <person name="Jiang Y."/>
            <person name="Adhikari A."/>
            <person name="Zheng C.-J."/>
            <person name="Schuster L."/>
            <person name="Cowan T.M."/>
            <person name="Smanski M.J."/>
            <person name="Chevrette M.G."/>
            <person name="De Carvalho L.P.S."/>
            <person name="Shen B."/>
        </authorList>
    </citation>
    <scope>NUCLEOTIDE SEQUENCE [LARGE SCALE GENOMIC DNA]</scope>
    <source>
        <strain evidence="4 5">NPDC038104</strain>
    </source>
</reference>
<comment type="caution">
    <text evidence="4">The sequence shown here is derived from an EMBL/GenBank/DDBJ whole genome shotgun (WGS) entry which is preliminary data.</text>
</comment>
<dbReference type="Gene3D" id="1.25.40.10">
    <property type="entry name" value="Tetratricopeptide repeat domain"/>
    <property type="match status" value="1"/>
</dbReference>
<dbReference type="InterPro" id="IPR000792">
    <property type="entry name" value="Tscrpt_reg_LuxR_C"/>
</dbReference>
<dbReference type="InterPro" id="IPR036388">
    <property type="entry name" value="WH-like_DNA-bd_sf"/>
</dbReference>
<evidence type="ECO:0000313" key="5">
    <source>
        <dbReference type="Proteomes" id="UP001550850"/>
    </source>
</evidence>
<feature type="domain" description="HTH luxR-type" evidence="3">
    <location>
        <begin position="848"/>
        <end position="913"/>
    </location>
</feature>
<keyword evidence="5" id="KW-1185">Reference proteome</keyword>